<sequence length="255" mass="28295">MGVFCLENCYYTTSNTDKMHPIPAQLPEDPEIGDLLRDCQTPQWSSPIYPSLPFILKRPRWQGPLLRRLAQNHEVFPITHGPLGCILQSFYRTRGNDWRSCFNAIALFPESPPSVNLTDEAGNYGSLWFQILLENGVSSTWAMELQNSQIADFSGRTERVGPFIDPNECPAPTRCLSMLLRCDIPIWTYMGNGQPSFANNIVGDRFRISRGQFLAAIAWPAPAPLPAPPSSAPSILPSTSYPQPQAGSGQKIGET</sequence>
<dbReference type="InterPro" id="IPR000318">
    <property type="entry name" value="Nase_comp1_CS"/>
</dbReference>
<organism evidence="2 3">
    <name type="scientific">Rickenella mellea</name>
    <dbReference type="NCBI Taxonomy" id="50990"/>
    <lineage>
        <taxon>Eukaryota</taxon>
        <taxon>Fungi</taxon>
        <taxon>Dikarya</taxon>
        <taxon>Basidiomycota</taxon>
        <taxon>Agaricomycotina</taxon>
        <taxon>Agaricomycetes</taxon>
        <taxon>Hymenochaetales</taxon>
        <taxon>Rickenellaceae</taxon>
        <taxon>Rickenella</taxon>
    </lineage>
</organism>
<evidence type="ECO:0000313" key="3">
    <source>
        <dbReference type="Proteomes" id="UP000294933"/>
    </source>
</evidence>
<reference evidence="2 3" key="1">
    <citation type="submission" date="2018-06" db="EMBL/GenBank/DDBJ databases">
        <title>A transcriptomic atlas of mushroom development highlights an independent origin of complex multicellularity.</title>
        <authorList>
            <consortium name="DOE Joint Genome Institute"/>
            <person name="Krizsan K."/>
            <person name="Almasi E."/>
            <person name="Merenyi Z."/>
            <person name="Sahu N."/>
            <person name="Viragh M."/>
            <person name="Koszo T."/>
            <person name="Mondo S."/>
            <person name="Kiss B."/>
            <person name="Balint B."/>
            <person name="Kues U."/>
            <person name="Barry K."/>
            <person name="Hegedus J.C."/>
            <person name="Henrissat B."/>
            <person name="Johnson J."/>
            <person name="Lipzen A."/>
            <person name="Ohm R."/>
            <person name="Nagy I."/>
            <person name="Pangilinan J."/>
            <person name="Yan J."/>
            <person name="Xiong Y."/>
            <person name="Grigoriev I.V."/>
            <person name="Hibbett D.S."/>
            <person name="Nagy L.G."/>
        </authorList>
    </citation>
    <scope>NUCLEOTIDE SEQUENCE [LARGE SCALE GENOMIC DNA]</scope>
    <source>
        <strain evidence="2 3">SZMC22713</strain>
    </source>
</reference>
<dbReference type="VEuPathDB" id="FungiDB:BD410DRAFT_388666"/>
<name>A0A4Y7PZF6_9AGAM</name>
<feature type="compositionally biased region" description="Polar residues" evidence="1">
    <location>
        <begin position="239"/>
        <end position="248"/>
    </location>
</feature>
<evidence type="ECO:0000313" key="2">
    <source>
        <dbReference type="EMBL" id="TDL20009.1"/>
    </source>
</evidence>
<accession>A0A4Y7PZF6</accession>
<dbReference type="Proteomes" id="UP000294933">
    <property type="component" value="Unassembled WGS sequence"/>
</dbReference>
<dbReference type="AlphaFoldDB" id="A0A4Y7PZF6"/>
<feature type="region of interest" description="Disordered" evidence="1">
    <location>
        <begin position="228"/>
        <end position="255"/>
    </location>
</feature>
<dbReference type="EMBL" id="ML170191">
    <property type="protein sequence ID" value="TDL20009.1"/>
    <property type="molecule type" value="Genomic_DNA"/>
</dbReference>
<proteinExistence type="predicted"/>
<evidence type="ECO:0000256" key="1">
    <source>
        <dbReference type="SAM" id="MobiDB-lite"/>
    </source>
</evidence>
<dbReference type="PROSITE" id="PS00699">
    <property type="entry name" value="NITROGENASE_1_1"/>
    <property type="match status" value="1"/>
</dbReference>
<keyword evidence="3" id="KW-1185">Reference proteome</keyword>
<dbReference type="OrthoDB" id="3268696at2759"/>
<gene>
    <name evidence="2" type="ORF">BD410DRAFT_388666</name>
</gene>
<protein>
    <submittedName>
        <fullName evidence="2">Uncharacterized protein</fullName>
    </submittedName>
</protein>